<dbReference type="Proteomes" id="UP000600101">
    <property type="component" value="Unassembled WGS sequence"/>
</dbReference>
<evidence type="ECO:0000313" key="3">
    <source>
        <dbReference type="Proteomes" id="UP000600101"/>
    </source>
</evidence>
<proteinExistence type="inferred from homology"/>
<comment type="similarity">
    <text evidence="1">Belongs to the UPF0065 (bug) family.</text>
</comment>
<dbReference type="PANTHER" id="PTHR42928:SF5">
    <property type="entry name" value="BLR1237 PROTEIN"/>
    <property type="match status" value="1"/>
</dbReference>
<dbReference type="PANTHER" id="PTHR42928">
    <property type="entry name" value="TRICARBOXYLATE-BINDING PROTEIN"/>
    <property type="match status" value="1"/>
</dbReference>
<dbReference type="Gene3D" id="3.40.190.150">
    <property type="entry name" value="Bordetella uptake gene, domain 1"/>
    <property type="match status" value="1"/>
</dbReference>
<dbReference type="Pfam" id="PF03401">
    <property type="entry name" value="TctC"/>
    <property type="match status" value="1"/>
</dbReference>
<accession>A0A9X0R6M5</accession>
<reference evidence="2" key="1">
    <citation type="submission" date="2020-08" db="EMBL/GenBank/DDBJ databases">
        <authorList>
            <person name="Hu Y."/>
            <person name="Nguyen S.V."/>
            <person name="Li F."/>
            <person name="Fanning S."/>
        </authorList>
    </citation>
    <scope>NUCLEOTIDE SEQUENCE</scope>
    <source>
        <strain evidence="2">SYSU D8009</strain>
    </source>
</reference>
<dbReference type="EMBL" id="JACOMF010000192">
    <property type="protein sequence ID" value="MBC4019367.1"/>
    <property type="molecule type" value="Genomic_DNA"/>
</dbReference>
<sequence>MTTGSIGRRAALGTAFAAMTLACPAIGQGRFPNRPVRFLIPWAPGGTLDGFMRLQAELFQQNTGQTLIIENRPGARGTLAAQFLLNQARPDGYTIAHHHLSVIRHPFLTRRPTWHPVNDFTYIMQQTGF</sequence>
<keyword evidence="3" id="KW-1185">Reference proteome</keyword>
<feature type="non-terminal residue" evidence="2">
    <location>
        <position position="129"/>
    </location>
</feature>
<evidence type="ECO:0000256" key="1">
    <source>
        <dbReference type="ARBA" id="ARBA00006987"/>
    </source>
</evidence>
<name>A0A9X0R6M5_9PROT</name>
<evidence type="ECO:0000313" key="2">
    <source>
        <dbReference type="EMBL" id="MBC4019367.1"/>
    </source>
</evidence>
<protein>
    <submittedName>
        <fullName evidence="2">Tripartite tricarboxylate transporter substrate binding protein</fullName>
    </submittedName>
</protein>
<dbReference type="InterPro" id="IPR005064">
    <property type="entry name" value="BUG"/>
</dbReference>
<dbReference type="AlphaFoldDB" id="A0A9X0R6M5"/>
<dbReference type="InterPro" id="IPR042100">
    <property type="entry name" value="Bug_dom1"/>
</dbReference>
<organism evidence="2 3">
    <name type="scientific">Siccirubricoccus deserti</name>
    <dbReference type="NCBI Taxonomy" id="2013562"/>
    <lineage>
        <taxon>Bacteria</taxon>
        <taxon>Pseudomonadati</taxon>
        <taxon>Pseudomonadota</taxon>
        <taxon>Alphaproteobacteria</taxon>
        <taxon>Acetobacterales</taxon>
        <taxon>Roseomonadaceae</taxon>
        <taxon>Siccirubricoccus</taxon>
    </lineage>
</organism>
<dbReference type="RefSeq" id="WP_315898725.1">
    <property type="nucleotide sequence ID" value="NZ_JACOMF010000192.1"/>
</dbReference>
<comment type="caution">
    <text evidence="2">The sequence shown here is derived from an EMBL/GenBank/DDBJ whole genome shotgun (WGS) entry which is preliminary data.</text>
</comment>
<gene>
    <name evidence="2" type="ORF">H7965_29665</name>
</gene>